<feature type="compositionally biased region" description="Low complexity" evidence="1">
    <location>
        <begin position="395"/>
        <end position="415"/>
    </location>
</feature>
<feature type="compositionally biased region" description="Low complexity" evidence="1">
    <location>
        <begin position="1"/>
        <end position="25"/>
    </location>
</feature>
<dbReference type="Proteomes" id="UP000521872">
    <property type="component" value="Unassembled WGS sequence"/>
</dbReference>
<feature type="compositionally biased region" description="Low complexity" evidence="1">
    <location>
        <begin position="456"/>
        <end position="477"/>
    </location>
</feature>
<feature type="region of interest" description="Disordered" evidence="1">
    <location>
        <begin position="88"/>
        <end position="141"/>
    </location>
</feature>
<feature type="compositionally biased region" description="Basic and acidic residues" evidence="1">
    <location>
        <begin position="478"/>
        <end position="549"/>
    </location>
</feature>
<feature type="compositionally biased region" description="Low complexity" evidence="1">
    <location>
        <begin position="88"/>
        <end position="132"/>
    </location>
</feature>
<evidence type="ECO:0000313" key="2">
    <source>
        <dbReference type="EMBL" id="KAF4616335.1"/>
    </source>
</evidence>
<protein>
    <submittedName>
        <fullName evidence="2">Uncharacterized protein</fullName>
    </submittedName>
</protein>
<gene>
    <name evidence="2" type="ORF">D9613_008632</name>
</gene>
<evidence type="ECO:0000256" key="1">
    <source>
        <dbReference type="SAM" id="MobiDB-lite"/>
    </source>
</evidence>
<feature type="compositionally biased region" description="Low complexity" evidence="1">
    <location>
        <begin position="629"/>
        <end position="696"/>
    </location>
</feature>
<feature type="region of interest" description="Disordered" evidence="1">
    <location>
        <begin position="181"/>
        <end position="725"/>
    </location>
</feature>
<reference evidence="2 3" key="1">
    <citation type="submission" date="2019-12" db="EMBL/GenBank/DDBJ databases">
        <authorList>
            <person name="Floudas D."/>
            <person name="Bentzer J."/>
            <person name="Ahren D."/>
            <person name="Johansson T."/>
            <person name="Persson P."/>
            <person name="Tunlid A."/>
        </authorList>
    </citation>
    <scope>NUCLEOTIDE SEQUENCE [LARGE SCALE GENOMIC DNA]</scope>
    <source>
        <strain evidence="2 3">CBS 102.39</strain>
    </source>
</reference>
<keyword evidence="3" id="KW-1185">Reference proteome</keyword>
<feature type="compositionally biased region" description="Polar residues" evidence="1">
    <location>
        <begin position="560"/>
        <end position="572"/>
    </location>
</feature>
<feature type="compositionally biased region" description="Pro residues" evidence="1">
    <location>
        <begin position="443"/>
        <end position="454"/>
    </location>
</feature>
<comment type="caution">
    <text evidence="2">The sequence shown here is derived from an EMBL/GenBank/DDBJ whole genome shotgun (WGS) entry which is preliminary data.</text>
</comment>
<evidence type="ECO:0000313" key="3">
    <source>
        <dbReference type="Proteomes" id="UP000521872"/>
    </source>
</evidence>
<feature type="compositionally biased region" description="Pro residues" evidence="1">
    <location>
        <begin position="26"/>
        <end position="44"/>
    </location>
</feature>
<dbReference type="AlphaFoldDB" id="A0A8H4VQ76"/>
<accession>A0A8H4VQ76</accession>
<feature type="compositionally biased region" description="Low complexity" evidence="1">
    <location>
        <begin position="285"/>
        <end position="323"/>
    </location>
</feature>
<organism evidence="2 3">
    <name type="scientific">Agrocybe pediades</name>
    <dbReference type="NCBI Taxonomy" id="84607"/>
    <lineage>
        <taxon>Eukaryota</taxon>
        <taxon>Fungi</taxon>
        <taxon>Dikarya</taxon>
        <taxon>Basidiomycota</taxon>
        <taxon>Agaricomycotina</taxon>
        <taxon>Agaricomycetes</taxon>
        <taxon>Agaricomycetidae</taxon>
        <taxon>Agaricales</taxon>
        <taxon>Agaricineae</taxon>
        <taxon>Strophariaceae</taxon>
        <taxon>Agrocybe</taxon>
    </lineage>
</organism>
<feature type="compositionally biased region" description="Polar residues" evidence="1">
    <location>
        <begin position="256"/>
        <end position="284"/>
    </location>
</feature>
<proteinExistence type="predicted"/>
<feature type="compositionally biased region" description="Low complexity" evidence="1">
    <location>
        <begin position="573"/>
        <end position="594"/>
    </location>
</feature>
<sequence>MVVQSYATYQPQQQQQPRSYASMQQPPNPATWGPPPFAGAPPIPVGISVNSQQWQQGYWQYNPHYKPSAAPVAQQHVPWIPSHHWMPQTQKYPYPQQQQPQPQQQQQPGYQVYPAKSQQSQPAAQPAAQQASYNPYKRQPRAPSKEYLANPLVDNPLGLIDANPVSVEEYYRKGHTPWIWQTRPLEPDSDESTSGQQQKRNATDPYPNNPSTPSGPSRRLSESDAGSEPESFTAKIELQPTFSSKIIRTPDHYRNRSLSGTPTSSPRNSRGGSIESLSSRLGQISISSNASSSPSSSLSRHSSMPNTSTSSFSSVYSASPSKPDYASGPMLTDRLSDEPESMLSPLIIAKTPGPAPQRTLRNHPNPLLSTQSLDTIPEAPPANGDANYRNGGGNSSSSSTAAQQQQRPQQTSTLAPSAYPRPAVQHAHTMPAPKSQVVYTATAPPPPLLPPPRMPTYSSSASNDHNSNSTTASAGATTRDRERSREREQEAERAREAERKREREKKWEQEREQDRIQRAREREKEVEMQRQQQREDWERERYREKERAGSKHTTYVDPHLNSQQQYGTPSPRSSSSGSGSGSGSQSSSGSSNSSAHPSPVRRSSSYNHTPPSNPTYSTSSPSGHHNNTSQQAHSYSSYPYSQPHHSSSLSQSTTAPATHSSSTATATASSHPTTTSTSASTTTPSTTITSPATSTTNANSKLANPLPAPPQLVQRPPILPVQRTPPPKWRERVRYGFWNRRGDHLTPDGYIVYAPVERAYPQDLQNHPKEQDGYENHERLFTAYVQRPELPQSLPKHGQPPECPYEAFIVYHYK</sequence>
<feature type="region of interest" description="Disordered" evidence="1">
    <location>
        <begin position="1"/>
        <end position="46"/>
    </location>
</feature>
<name>A0A8H4VQ76_9AGAR</name>
<dbReference type="EMBL" id="JAACJL010000031">
    <property type="protein sequence ID" value="KAF4616335.1"/>
    <property type="molecule type" value="Genomic_DNA"/>
</dbReference>